<protein>
    <submittedName>
        <fullName evidence="6">GFA family protein</fullName>
    </submittedName>
</protein>
<dbReference type="InterPro" id="IPR011057">
    <property type="entry name" value="Mss4-like_sf"/>
</dbReference>
<dbReference type="PANTHER" id="PTHR33337">
    <property type="entry name" value="GFA DOMAIN-CONTAINING PROTEIN"/>
    <property type="match status" value="1"/>
</dbReference>
<name>A0A5C4JSP9_9HYPH</name>
<reference evidence="6 7" key="1">
    <citation type="submission" date="2019-06" db="EMBL/GenBank/DDBJ databases">
        <title>Martelella lutilitoris sp. nov., isolated from a tidal mudflat.</title>
        <authorList>
            <person name="Kim Y.-J."/>
        </authorList>
    </citation>
    <scope>NUCLEOTIDE SEQUENCE [LARGE SCALE GENOMIC DNA]</scope>
    <source>
        <strain evidence="6 7">GH2-6</strain>
    </source>
</reference>
<dbReference type="SUPFAM" id="SSF51316">
    <property type="entry name" value="Mss4-like"/>
    <property type="match status" value="1"/>
</dbReference>
<comment type="similarity">
    <text evidence="1">Belongs to the Gfa family.</text>
</comment>
<accession>A0A5C4JSP9</accession>
<evidence type="ECO:0000256" key="3">
    <source>
        <dbReference type="ARBA" id="ARBA00022833"/>
    </source>
</evidence>
<dbReference type="OrthoDB" id="7186766at2"/>
<comment type="caution">
    <text evidence="6">The sequence shown here is derived from an EMBL/GenBank/DDBJ whole genome shotgun (WGS) entry which is preliminary data.</text>
</comment>
<dbReference type="Pfam" id="PF04828">
    <property type="entry name" value="GFA"/>
    <property type="match status" value="1"/>
</dbReference>
<evidence type="ECO:0000256" key="1">
    <source>
        <dbReference type="ARBA" id="ARBA00005495"/>
    </source>
</evidence>
<dbReference type="Proteomes" id="UP000307874">
    <property type="component" value="Unassembled WGS sequence"/>
</dbReference>
<dbReference type="AlphaFoldDB" id="A0A5C4JSP9"/>
<keyword evidence="7" id="KW-1185">Reference proteome</keyword>
<evidence type="ECO:0000256" key="4">
    <source>
        <dbReference type="ARBA" id="ARBA00023239"/>
    </source>
</evidence>
<evidence type="ECO:0000313" key="6">
    <source>
        <dbReference type="EMBL" id="TNB48398.1"/>
    </source>
</evidence>
<organism evidence="6 7">
    <name type="scientific">Martelella lutilitoris</name>
    <dbReference type="NCBI Taxonomy" id="2583532"/>
    <lineage>
        <taxon>Bacteria</taxon>
        <taxon>Pseudomonadati</taxon>
        <taxon>Pseudomonadota</taxon>
        <taxon>Alphaproteobacteria</taxon>
        <taxon>Hyphomicrobiales</taxon>
        <taxon>Aurantimonadaceae</taxon>
        <taxon>Martelella</taxon>
    </lineage>
</organism>
<dbReference type="InterPro" id="IPR006913">
    <property type="entry name" value="CENP-V/GFA"/>
</dbReference>
<dbReference type="PANTHER" id="PTHR33337:SF40">
    <property type="entry name" value="CENP-V_GFA DOMAIN-CONTAINING PROTEIN-RELATED"/>
    <property type="match status" value="1"/>
</dbReference>
<evidence type="ECO:0000259" key="5">
    <source>
        <dbReference type="PROSITE" id="PS51891"/>
    </source>
</evidence>
<sequence length="134" mass="14720">MDVTGSCFCGNVRFAASIDPEAVVVCHCEQCQRLSGSPYRVSVLVAREDVEILSGVLREYWKMAESGAKRAQAFCETCGGPVFSRGEGEAANDWALRWGLIDQRAALPPKRQIWCEAAAPWINALEMLPGEARE</sequence>
<dbReference type="Gene3D" id="3.90.1590.10">
    <property type="entry name" value="glutathione-dependent formaldehyde- activating enzyme (gfa)"/>
    <property type="match status" value="1"/>
</dbReference>
<proteinExistence type="inferred from homology"/>
<keyword evidence="2" id="KW-0479">Metal-binding</keyword>
<evidence type="ECO:0000256" key="2">
    <source>
        <dbReference type="ARBA" id="ARBA00022723"/>
    </source>
</evidence>
<keyword evidence="4" id="KW-0456">Lyase</keyword>
<dbReference type="PROSITE" id="PS51891">
    <property type="entry name" value="CENP_V_GFA"/>
    <property type="match status" value="1"/>
</dbReference>
<dbReference type="GO" id="GO:0046872">
    <property type="term" value="F:metal ion binding"/>
    <property type="evidence" value="ECO:0007669"/>
    <property type="project" value="UniProtKB-KW"/>
</dbReference>
<evidence type="ECO:0000313" key="7">
    <source>
        <dbReference type="Proteomes" id="UP000307874"/>
    </source>
</evidence>
<gene>
    <name evidence="6" type="ORF">FF124_08710</name>
</gene>
<feature type="domain" description="CENP-V/GFA" evidence="5">
    <location>
        <begin position="3"/>
        <end position="115"/>
    </location>
</feature>
<dbReference type="GO" id="GO:0016846">
    <property type="term" value="F:carbon-sulfur lyase activity"/>
    <property type="evidence" value="ECO:0007669"/>
    <property type="project" value="InterPro"/>
</dbReference>
<dbReference type="EMBL" id="VCLB01000004">
    <property type="protein sequence ID" value="TNB48398.1"/>
    <property type="molecule type" value="Genomic_DNA"/>
</dbReference>
<dbReference type="RefSeq" id="WP_138748098.1">
    <property type="nucleotide sequence ID" value="NZ_VCLB01000004.1"/>
</dbReference>
<keyword evidence="3" id="KW-0862">Zinc</keyword>